<organism evidence="3 4">
    <name type="scientific">Aquamicrobium lusatiense</name>
    <dbReference type="NCBI Taxonomy" id="89772"/>
    <lineage>
        <taxon>Bacteria</taxon>
        <taxon>Pseudomonadati</taxon>
        <taxon>Pseudomonadota</taxon>
        <taxon>Alphaproteobacteria</taxon>
        <taxon>Hyphomicrobiales</taxon>
        <taxon>Phyllobacteriaceae</taxon>
        <taxon>Aquamicrobium</taxon>
    </lineage>
</organism>
<gene>
    <name evidence="3" type="ORF">HNR59_001440</name>
</gene>
<accession>A0A7W9S1C5</accession>
<protein>
    <recommendedName>
        <fullName evidence="2">PepSY domain-containing protein</fullName>
    </recommendedName>
</protein>
<dbReference type="EMBL" id="JACHEU010000001">
    <property type="protein sequence ID" value="MBB6012095.1"/>
    <property type="molecule type" value="Genomic_DNA"/>
</dbReference>
<dbReference type="Pfam" id="PF13670">
    <property type="entry name" value="PepSY_2"/>
    <property type="match status" value="1"/>
</dbReference>
<keyword evidence="4" id="KW-1185">Reference proteome</keyword>
<dbReference type="RefSeq" id="WP_183827932.1">
    <property type="nucleotide sequence ID" value="NZ_JACHEU010000001.1"/>
</dbReference>
<evidence type="ECO:0000313" key="4">
    <source>
        <dbReference type="Proteomes" id="UP000533306"/>
    </source>
</evidence>
<feature type="domain" description="PepSY" evidence="2">
    <location>
        <begin position="10"/>
        <end position="87"/>
    </location>
</feature>
<feature type="signal peptide" evidence="1">
    <location>
        <begin position="1"/>
        <end position="25"/>
    </location>
</feature>
<dbReference type="InterPro" id="IPR025711">
    <property type="entry name" value="PepSY"/>
</dbReference>
<feature type="chain" id="PRO_5031110989" description="PepSY domain-containing protein" evidence="1">
    <location>
        <begin position="26"/>
        <end position="89"/>
    </location>
</feature>
<name>A0A7W9S1C5_9HYPH</name>
<dbReference type="AlphaFoldDB" id="A0A7W9S1C5"/>
<proteinExistence type="predicted"/>
<evidence type="ECO:0000313" key="3">
    <source>
        <dbReference type="EMBL" id="MBB6012095.1"/>
    </source>
</evidence>
<comment type="caution">
    <text evidence="3">The sequence shown here is derived from an EMBL/GenBank/DDBJ whole genome shotgun (WGS) entry which is preliminary data.</text>
</comment>
<sequence>MTRKIVPTLLAAAFVAGAGFAPAHAQDNDRAPPQNALKLSEIISKVEQRDGFRYIDEIEWDRGLYEVTYYTTDKAKVEIRFDPVTGEPK</sequence>
<keyword evidence="1" id="KW-0732">Signal</keyword>
<evidence type="ECO:0000259" key="2">
    <source>
        <dbReference type="Pfam" id="PF13670"/>
    </source>
</evidence>
<dbReference type="Proteomes" id="UP000533306">
    <property type="component" value="Unassembled WGS sequence"/>
</dbReference>
<evidence type="ECO:0000256" key="1">
    <source>
        <dbReference type="SAM" id="SignalP"/>
    </source>
</evidence>
<reference evidence="3 4" key="1">
    <citation type="submission" date="2020-08" db="EMBL/GenBank/DDBJ databases">
        <title>Genomic Encyclopedia of Type Strains, Phase IV (KMG-IV): sequencing the most valuable type-strain genomes for metagenomic binning, comparative biology and taxonomic classification.</title>
        <authorList>
            <person name="Goeker M."/>
        </authorList>
    </citation>
    <scope>NUCLEOTIDE SEQUENCE [LARGE SCALE GENOMIC DNA]</scope>
    <source>
        <strain evidence="3 4">DSM 11099</strain>
    </source>
</reference>